<dbReference type="Gene3D" id="3.40.1000.10">
    <property type="entry name" value="Mog1/PsbP, alpha/beta/alpha sandwich"/>
    <property type="match status" value="1"/>
</dbReference>
<reference evidence="1 2" key="1">
    <citation type="submission" date="2023-07" db="EMBL/GenBank/DDBJ databases">
        <title>Sorghum-associated microbial communities from plants grown in Nebraska, USA.</title>
        <authorList>
            <person name="Schachtman D."/>
        </authorList>
    </citation>
    <scope>NUCLEOTIDE SEQUENCE [LARGE SCALE GENOMIC DNA]</scope>
    <source>
        <strain evidence="1 2">3773</strain>
    </source>
</reference>
<evidence type="ECO:0000313" key="2">
    <source>
        <dbReference type="Proteomes" id="UP001255185"/>
    </source>
</evidence>
<organism evidence="1 2">
    <name type="scientific">Flavobacterium arsenatis</name>
    <dbReference type="NCBI Taxonomy" id="1484332"/>
    <lineage>
        <taxon>Bacteria</taxon>
        <taxon>Pseudomonadati</taxon>
        <taxon>Bacteroidota</taxon>
        <taxon>Flavobacteriia</taxon>
        <taxon>Flavobacteriales</taxon>
        <taxon>Flavobacteriaceae</taxon>
        <taxon>Flavobacterium</taxon>
    </lineage>
</organism>
<dbReference type="RefSeq" id="WP_310024490.1">
    <property type="nucleotide sequence ID" value="NZ_JAVDVI010000002.1"/>
</dbReference>
<name>A0ABU1TMU3_9FLAO</name>
<dbReference type="Proteomes" id="UP001255185">
    <property type="component" value="Unassembled WGS sequence"/>
</dbReference>
<protein>
    <recommendedName>
        <fullName evidence="3">Lipoprotein</fullName>
    </recommendedName>
</protein>
<comment type="caution">
    <text evidence="1">The sequence shown here is derived from an EMBL/GenBank/DDBJ whole genome shotgun (WGS) entry which is preliminary data.</text>
</comment>
<keyword evidence="2" id="KW-1185">Reference proteome</keyword>
<proteinExistence type="predicted"/>
<dbReference type="EMBL" id="JAVDVI010000002">
    <property type="protein sequence ID" value="MDR6966743.1"/>
    <property type="molecule type" value="Genomic_DNA"/>
</dbReference>
<evidence type="ECO:0000313" key="1">
    <source>
        <dbReference type="EMBL" id="MDR6966743.1"/>
    </source>
</evidence>
<dbReference type="PROSITE" id="PS51257">
    <property type="entry name" value="PROKAR_LIPOPROTEIN"/>
    <property type="match status" value="1"/>
</dbReference>
<gene>
    <name evidence="1" type="ORF">J2X31_000741</name>
</gene>
<evidence type="ECO:0008006" key="3">
    <source>
        <dbReference type="Google" id="ProtNLM"/>
    </source>
</evidence>
<sequence>MKKVFLLGFLSILFVSCNSKTEYQTITVDNKYSLEIPDFMSEAKNLNTEASLQYQNVLREFYVIVLDEPKTEFPNQEAINLEEYKNIVLENLKMNLSEPTISPVEDTIINGLKAKLFSVSDNTENIEIYYQFAYIESNSHFYQIMTWTLENRKDKFSLDMDKIIASFKEIESKNRSK</sequence>
<accession>A0ABU1TMU3</accession>